<dbReference type="STRING" id="1160497.A0A1L9VGR6"/>
<dbReference type="RefSeq" id="XP_022399802.1">
    <property type="nucleotide sequence ID" value="XM_022544706.1"/>
</dbReference>
<dbReference type="Proteomes" id="UP000184300">
    <property type="component" value="Unassembled WGS sequence"/>
</dbReference>
<name>A0A1L9VGR6_ASPGL</name>
<dbReference type="OrthoDB" id="5431013at2759"/>
<evidence type="ECO:0000313" key="4">
    <source>
        <dbReference type="Proteomes" id="UP000184300"/>
    </source>
</evidence>
<proteinExistence type="predicted"/>
<protein>
    <recommendedName>
        <fullName evidence="5">Fungal N-terminal domain-containing protein</fullName>
    </recommendedName>
</protein>
<feature type="compositionally biased region" description="Polar residues" evidence="1">
    <location>
        <begin position="239"/>
        <end position="255"/>
    </location>
</feature>
<keyword evidence="2" id="KW-0732">Signal</keyword>
<evidence type="ECO:0008006" key="5">
    <source>
        <dbReference type="Google" id="ProtNLM"/>
    </source>
</evidence>
<evidence type="ECO:0000256" key="1">
    <source>
        <dbReference type="SAM" id="MobiDB-lite"/>
    </source>
</evidence>
<feature type="chain" id="PRO_5013222552" description="Fungal N-terminal domain-containing protein" evidence="2">
    <location>
        <begin position="23"/>
        <end position="328"/>
    </location>
</feature>
<dbReference type="GO" id="GO:0006355">
    <property type="term" value="P:regulation of DNA-templated transcription"/>
    <property type="evidence" value="ECO:0007669"/>
    <property type="project" value="InterPro"/>
</dbReference>
<dbReference type="PANTHER" id="PTHR36167:SF4">
    <property type="entry name" value="FUNGAL N-TERMINAL DOMAIN-CONTAINING PROTEIN"/>
    <property type="match status" value="1"/>
</dbReference>
<feature type="signal peptide" evidence="2">
    <location>
        <begin position="1"/>
        <end position="22"/>
    </location>
</feature>
<evidence type="ECO:0000313" key="3">
    <source>
        <dbReference type="EMBL" id="OJJ83104.1"/>
    </source>
</evidence>
<sequence length="328" mass="36948">MSTPSAVFHLFTTSILFTFREAQSPLENTMEATLYKFCDTAASGKQQVKDAAFQVRTTSTILEEIGKVFEDEGQVSKPLFSRNAITTANEIVERCSLIFETLREMFKDAESTVGLLKFGLQNSRLRVFRVELSEMKSNLQCIMQVVIYARMKAEQRAALKGSEQLRLIKDLISQQLNFWERYRQTNPTNSSPDDAVKAPLALANLEILRHHNHNDHKALPQVTLDLSATTTPKINSKLNPQTQNSLTASPYTTYNRYEPPRRPSGTIAELLGDFPDRSDTGSQKGQEIQDKKELAYGGEQAHWEVNKLIGSLSLGLMRTARLKKMAKS</sequence>
<accession>A0A1L9VGR6</accession>
<dbReference type="GeneID" id="34460967"/>
<dbReference type="AlphaFoldDB" id="A0A1L9VGR6"/>
<gene>
    <name evidence="3" type="ORF">ASPGLDRAFT_36565</name>
</gene>
<organism evidence="3 4">
    <name type="scientific">Aspergillus glaucus CBS 516.65</name>
    <dbReference type="NCBI Taxonomy" id="1160497"/>
    <lineage>
        <taxon>Eukaryota</taxon>
        <taxon>Fungi</taxon>
        <taxon>Dikarya</taxon>
        <taxon>Ascomycota</taxon>
        <taxon>Pezizomycotina</taxon>
        <taxon>Eurotiomycetes</taxon>
        <taxon>Eurotiomycetidae</taxon>
        <taxon>Eurotiales</taxon>
        <taxon>Aspergillaceae</taxon>
        <taxon>Aspergillus</taxon>
        <taxon>Aspergillus subgen. Aspergillus</taxon>
    </lineage>
</organism>
<feature type="region of interest" description="Disordered" evidence="1">
    <location>
        <begin position="239"/>
        <end position="264"/>
    </location>
</feature>
<evidence type="ECO:0000256" key="2">
    <source>
        <dbReference type="SAM" id="SignalP"/>
    </source>
</evidence>
<dbReference type="InterPro" id="IPR039327">
    <property type="entry name" value="CON7-like"/>
</dbReference>
<keyword evidence="4" id="KW-1185">Reference proteome</keyword>
<dbReference type="EMBL" id="KV878900">
    <property type="protein sequence ID" value="OJJ83104.1"/>
    <property type="molecule type" value="Genomic_DNA"/>
</dbReference>
<reference evidence="4" key="1">
    <citation type="journal article" date="2017" name="Genome Biol.">
        <title>Comparative genomics reveals high biological diversity and specific adaptations in the industrially and medically important fungal genus Aspergillus.</title>
        <authorList>
            <person name="de Vries R.P."/>
            <person name="Riley R."/>
            <person name="Wiebenga A."/>
            <person name="Aguilar-Osorio G."/>
            <person name="Amillis S."/>
            <person name="Uchima C.A."/>
            <person name="Anderluh G."/>
            <person name="Asadollahi M."/>
            <person name="Askin M."/>
            <person name="Barry K."/>
            <person name="Battaglia E."/>
            <person name="Bayram O."/>
            <person name="Benocci T."/>
            <person name="Braus-Stromeyer S.A."/>
            <person name="Caldana C."/>
            <person name="Canovas D."/>
            <person name="Cerqueira G.C."/>
            <person name="Chen F."/>
            <person name="Chen W."/>
            <person name="Choi C."/>
            <person name="Clum A."/>
            <person name="Dos Santos R.A."/>
            <person name="Damasio A.R."/>
            <person name="Diallinas G."/>
            <person name="Emri T."/>
            <person name="Fekete E."/>
            <person name="Flipphi M."/>
            <person name="Freyberg S."/>
            <person name="Gallo A."/>
            <person name="Gournas C."/>
            <person name="Habgood R."/>
            <person name="Hainaut M."/>
            <person name="Harispe M.L."/>
            <person name="Henrissat B."/>
            <person name="Hilden K.S."/>
            <person name="Hope R."/>
            <person name="Hossain A."/>
            <person name="Karabika E."/>
            <person name="Karaffa L."/>
            <person name="Karanyi Z."/>
            <person name="Krasevec N."/>
            <person name="Kuo A."/>
            <person name="Kusch H."/>
            <person name="LaButti K."/>
            <person name="Lagendijk E.L."/>
            <person name="Lapidus A."/>
            <person name="Levasseur A."/>
            <person name="Lindquist E."/>
            <person name="Lipzen A."/>
            <person name="Logrieco A.F."/>
            <person name="MacCabe A."/>
            <person name="Maekelae M.R."/>
            <person name="Malavazi I."/>
            <person name="Melin P."/>
            <person name="Meyer V."/>
            <person name="Mielnichuk N."/>
            <person name="Miskei M."/>
            <person name="Molnar A.P."/>
            <person name="Mule G."/>
            <person name="Ngan C.Y."/>
            <person name="Orejas M."/>
            <person name="Orosz E."/>
            <person name="Ouedraogo J.P."/>
            <person name="Overkamp K.M."/>
            <person name="Park H.-S."/>
            <person name="Perrone G."/>
            <person name="Piumi F."/>
            <person name="Punt P.J."/>
            <person name="Ram A.F."/>
            <person name="Ramon A."/>
            <person name="Rauscher S."/>
            <person name="Record E."/>
            <person name="Riano-Pachon D.M."/>
            <person name="Robert V."/>
            <person name="Roehrig J."/>
            <person name="Ruller R."/>
            <person name="Salamov A."/>
            <person name="Salih N.S."/>
            <person name="Samson R.A."/>
            <person name="Sandor E."/>
            <person name="Sanguinetti M."/>
            <person name="Schuetze T."/>
            <person name="Sepcic K."/>
            <person name="Shelest E."/>
            <person name="Sherlock G."/>
            <person name="Sophianopoulou V."/>
            <person name="Squina F.M."/>
            <person name="Sun H."/>
            <person name="Susca A."/>
            <person name="Todd R.B."/>
            <person name="Tsang A."/>
            <person name="Unkles S.E."/>
            <person name="van de Wiele N."/>
            <person name="van Rossen-Uffink D."/>
            <person name="Oliveira J.V."/>
            <person name="Vesth T.C."/>
            <person name="Visser J."/>
            <person name="Yu J.-H."/>
            <person name="Zhou M."/>
            <person name="Andersen M.R."/>
            <person name="Archer D.B."/>
            <person name="Baker S.E."/>
            <person name="Benoit I."/>
            <person name="Brakhage A.A."/>
            <person name="Braus G.H."/>
            <person name="Fischer R."/>
            <person name="Frisvad J.C."/>
            <person name="Goldman G.H."/>
            <person name="Houbraken J."/>
            <person name="Oakley B."/>
            <person name="Pocsi I."/>
            <person name="Scazzocchio C."/>
            <person name="Seiboth B."/>
            <person name="vanKuyk P.A."/>
            <person name="Wortman J."/>
            <person name="Dyer P.S."/>
            <person name="Grigoriev I.V."/>
        </authorList>
    </citation>
    <scope>NUCLEOTIDE SEQUENCE [LARGE SCALE GENOMIC DNA]</scope>
    <source>
        <strain evidence="4">CBS 516.65</strain>
    </source>
</reference>
<dbReference type="PANTHER" id="PTHR36167">
    <property type="entry name" value="C2H2 FINGER DOMAIN TRANSCRIPTION FACTOR (EUROFUNG)-RELATED"/>
    <property type="match status" value="1"/>
</dbReference>
<dbReference type="VEuPathDB" id="FungiDB:ASPGLDRAFT_36565"/>